<organism evidence="1 2">
    <name type="scientific">Carnobacterium viridans</name>
    <dbReference type="NCBI Taxonomy" id="174587"/>
    <lineage>
        <taxon>Bacteria</taxon>
        <taxon>Bacillati</taxon>
        <taxon>Bacillota</taxon>
        <taxon>Bacilli</taxon>
        <taxon>Lactobacillales</taxon>
        <taxon>Carnobacteriaceae</taxon>
        <taxon>Carnobacterium</taxon>
    </lineage>
</organism>
<protein>
    <submittedName>
        <fullName evidence="1">Uncharacterized protein</fullName>
    </submittedName>
</protein>
<dbReference type="Proteomes" id="UP000199481">
    <property type="component" value="Unassembled WGS sequence"/>
</dbReference>
<dbReference type="RefSeq" id="WP_176944139.1">
    <property type="nucleotide sequence ID" value="NZ_CP084916.1"/>
</dbReference>
<name>A0A1H1BQG5_9LACT</name>
<evidence type="ECO:0000313" key="1">
    <source>
        <dbReference type="EMBL" id="SDQ54202.1"/>
    </source>
</evidence>
<evidence type="ECO:0000313" key="2">
    <source>
        <dbReference type="Proteomes" id="UP000199481"/>
    </source>
</evidence>
<dbReference type="EMBL" id="FNJW01000008">
    <property type="protein sequence ID" value="SDQ54202.1"/>
    <property type="molecule type" value="Genomic_DNA"/>
</dbReference>
<accession>A0A1H1BQG5</accession>
<proteinExistence type="predicted"/>
<dbReference type="AlphaFoldDB" id="A0A1H1BQG5"/>
<reference evidence="2" key="1">
    <citation type="submission" date="2016-10" db="EMBL/GenBank/DDBJ databases">
        <authorList>
            <person name="Varghese N."/>
            <person name="Submissions S."/>
        </authorList>
    </citation>
    <scope>NUCLEOTIDE SEQUENCE [LARGE SCALE GENOMIC DNA]</scope>
    <source>
        <strain evidence="2">MPL-11</strain>
    </source>
</reference>
<keyword evidence="2" id="KW-1185">Reference proteome</keyword>
<gene>
    <name evidence="1" type="ORF">SAMN04487752_2693</name>
</gene>
<sequence length="47" mass="5559">MYEYTMKLTLADKKQRIISIIADNEKEAMKLANVTKTEILWESKVRL</sequence>